<reference evidence="1" key="1">
    <citation type="journal article" date="2021" name="Environ. Microbiol.">
        <title>Gene family expansions and transcriptome signatures uncover fungal adaptations to wood decay.</title>
        <authorList>
            <person name="Hage H."/>
            <person name="Miyauchi S."/>
            <person name="Viragh M."/>
            <person name="Drula E."/>
            <person name="Min B."/>
            <person name="Chaduli D."/>
            <person name="Navarro D."/>
            <person name="Favel A."/>
            <person name="Norest M."/>
            <person name="Lesage-Meessen L."/>
            <person name="Balint B."/>
            <person name="Merenyi Z."/>
            <person name="de Eugenio L."/>
            <person name="Morin E."/>
            <person name="Martinez A.T."/>
            <person name="Baldrian P."/>
            <person name="Stursova M."/>
            <person name="Martinez M.J."/>
            <person name="Novotny C."/>
            <person name="Magnuson J.K."/>
            <person name="Spatafora J.W."/>
            <person name="Maurice S."/>
            <person name="Pangilinan J."/>
            <person name="Andreopoulos W."/>
            <person name="LaButti K."/>
            <person name="Hundley H."/>
            <person name="Na H."/>
            <person name="Kuo A."/>
            <person name="Barry K."/>
            <person name="Lipzen A."/>
            <person name="Henrissat B."/>
            <person name="Riley R."/>
            <person name="Ahrendt S."/>
            <person name="Nagy L.G."/>
            <person name="Grigoriev I.V."/>
            <person name="Martin F."/>
            <person name="Rosso M.N."/>
        </authorList>
    </citation>
    <scope>NUCLEOTIDE SEQUENCE</scope>
    <source>
        <strain evidence="1">CBS 384.51</strain>
    </source>
</reference>
<name>A0ACB8U7L7_9APHY</name>
<gene>
    <name evidence="1" type="ORF">BDY19DRAFT_984557</name>
</gene>
<protein>
    <submittedName>
        <fullName evidence="1">Uncharacterized protein</fullName>
    </submittedName>
</protein>
<dbReference type="Proteomes" id="UP001055072">
    <property type="component" value="Unassembled WGS sequence"/>
</dbReference>
<keyword evidence="2" id="KW-1185">Reference proteome</keyword>
<accession>A0ACB8U7L7</accession>
<organism evidence="1 2">
    <name type="scientific">Irpex rosettiformis</name>
    <dbReference type="NCBI Taxonomy" id="378272"/>
    <lineage>
        <taxon>Eukaryota</taxon>
        <taxon>Fungi</taxon>
        <taxon>Dikarya</taxon>
        <taxon>Basidiomycota</taxon>
        <taxon>Agaricomycotina</taxon>
        <taxon>Agaricomycetes</taxon>
        <taxon>Polyporales</taxon>
        <taxon>Irpicaceae</taxon>
        <taxon>Irpex</taxon>
    </lineage>
</organism>
<evidence type="ECO:0000313" key="2">
    <source>
        <dbReference type="Proteomes" id="UP001055072"/>
    </source>
</evidence>
<proteinExistence type="predicted"/>
<sequence length="900" mass="97328">MRESNFAFPAQNRACVCITSQLYDRRALDTNAPLPLYNSLSHLTYLTSTSPRIREIMTMDGGLERLVRILHDFCICPPPPENPAILYGLSAPKAHPSKLIPTLNPKSFDKQAAYRFSLAFQSVVNIGVRGSEQIRGRVVQAGTLEVVGCILEAWLAGKGFAVGPNATAGGMHRETREQRMARRQAQHELRQREQAQQLARALQRQVTAEQQRRERSLPSQEIQEDDVMDTEPSSDGRDTSTEPSSHTTPLGTNTPTGTVTVPSRDRSGTIIARPVWDQTPTIARGRTLRQPSRSVAPSASEGPSATHSADNSRPDTETEDDGDVDMDHDSMRESDAPISGASSPERQDLSGDAGTIRATTAHPRRAVGIVSDTGPTAAGASMDMTADAHIIINDQTVAVEGVGVEDGIVSLETNDDFAMGAPPGAPGAITPGPTRGEPHPAERTPRAGTITLPPPTTAPVPPVPATMRGRNADGVATAEQRRAGAPVNPRPGVPGAGVHHHHHHRDSDTGPYRDEDVLLALQLLAYLSKYPHVRQAFYKPRSAFHPATLQENSFEDLFKNQAGPSTIKPQATSSTPAKEPNAFLKAFANATGRGKEKATATAGISQAPSTSTVSSSTPSATRMTNVFSLVERFTYRPSSSEMEGPNPPPTLPPEIQYWAGVIMRNACRKDDSRGGIRQCANMMCGKWESFPREFAKCRRCRKAKYCGKECQSIAWSEGHRFWCSVRDPEDGEDRENQAGRAERRAQREQERAARVQALEAQLADEFQRPGRVVVAVPPGANPPPVPAAINVVAPEGTRARAGNVPAAFGNWTFSPLTLRRVRRPEEGPANTPEAPNAAANSVTIRWRSRDNGDAPNDLQHQISFQPDVGPSDGVQVAVQTDAGPSHLDNSTDVEDAMIIE</sequence>
<comment type="caution">
    <text evidence="1">The sequence shown here is derived from an EMBL/GenBank/DDBJ whole genome shotgun (WGS) entry which is preliminary data.</text>
</comment>
<evidence type="ECO:0000313" key="1">
    <source>
        <dbReference type="EMBL" id="KAI0090191.1"/>
    </source>
</evidence>
<dbReference type="EMBL" id="MU274908">
    <property type="protein sequence ID" value="KAI0090191.1"/>
    <property type="molecule type" value="Genomic_DNA"/>
</dbReference>